<evidence type="ECO:0000313" key="3">
    <source>
        <dbReference type="EMBL" id="CEM20027.1"/>
    </source>
</evidence>
<dbReference type="Proteomes" id="UP000041254">
    <property type="component" value="Unassembled WGS sequence"/>
</dbReference>
<evidence type="ECO:0000256" key="2">
    <source>
        <dbReference type="SAM" id="MobiDB-lite"/>
    </source>
</evidence>
<feature type="region of interest" description="Disordered" evidence="2">
    <location>
        <begin position="1"/>
        <end position="46"/>
    </location>
</feature>
<feature type="coiled-coil region" evidence="1">
    <location>
        <begin position="1046"/>
        <end position="1073"/>
    </location>
</feature>
<feature type="compositionally biased region" description="Low complexity" evidence="2">
    <location>
        <begin position="373"/>
        <end position="384"/>
    </location>
</feature>
<sequence length="1214" mass="133369">MVSAVPASSSSTTTRAARLAAESMTRPPALPRRPQQQGGPTSSLSLAGNDLGSLVVQALQLKRAKSTDIGALRGLSAAISQQIRARNDPFVSREDIQTLVSAVSAFSRPELVDVARDVYEAAHQRIFPSGEKGLNATALNATEAMIVVRAYSEHAVKGAADPATMSGLPGPQQLLSLWHGAVLPLMQSAGPQSSQQLCLAASSFTSLMQYVLSPIHPHSAIREIALNSRLQEGLTVIGQHCRSYFDQHRLHPFEKRDIFKCFILLRRTLMRDRHEWGRGSSGGEGQEEVPGLVRTFRQRMVRLVEKELEMLCDRADDPRHIGHLAALPEFGQYVADLPDKTLAQQIQTRAMERQLRKEAAPSPPSDPGPTHTSPSLSPRLPSPDQLLQLTPAQLTDMSVSAVTGVALALKKSPRVPDDTWDAVCSALCRRVDRSEGWGQGLEGDWRVLLKMAAAVAGSQAEKRASAQELLSTIVSVILDPLKPFKADLRAHDVVIMLRAVGGLDRQLPALLSHVAQDLWKGVVVKQLTRASVTSKKEGALTHGDIRLSLRSYALLCAKGILTVEPADHELLASLTRSKFSHPNCGLYELTSALESWLVVRQATRGGEQQQQATDDVVAFLNDQMCKCLSDVRKTANGRAASKADRERWVPIPLRCSVGLLPHHDAIPHEKLRRHLLHSICTLHWREMNFRGAVEVLAALARTPITQDAFGECCRQAISIPLTQKSPRPHVAEWSALLRIATDFCLSSHAAPIPQWVGKGHDDPDETSQGAQQDAATTEHEDDTDPAGLHQAGRVPVWLHKAYRRAQEAMAGHLEGSGAAPAEVLGVLKQVADTGMGTPPFFRAVAAFCAEHVDKIEADDEMRTDMLTLLMPRLARSWPERAALSRVFESAGDLVDPAHREGAAEGLQQDRLEDVDAPTVIVIEEAAPDQVSDEFLVGISSLDDQAQAQMQAVANSSSVELVALPPAADQHALQLSSSAPAPYGFDGMLVIEDSDQLARRWGEETAGMYGRDSLLQQLREELLSRIEHNADELTQMKMMSGRLVMELSSVKEALQQQTEELEHYKDVAEGWQRDAHTARHTAAAATSSYQDISAAADSESVESEATVQSSDEGEEAYYKIRLLFDNLSQQIKEMRDHLNQVEMNQKAMEESNAARQQKSGWFNIGSFSSTWSGSQVDVLDQMVEERHRKPFDFHEFLQKRQRREAARNHHRSGVY</sequence>
<proteinExistence type="predicted"/>
<gene>
    <name evidence="3" type="ORF">Vbra_6022</name>
</gene>
<protein>
    <submittedName>
        <fullName evidence="3">Uncharacterized protein</fullName>
    </submittedName>
</protein>
<accession>A0A0G4FXA5</accession>
<evidence type="ECO:0000313" key="4">
    <source>
        <dbReference type="Proteomes" id="UP000041254"/>
    </source>
</evidence>
<reference evidence="3 4" key="1">
    <citation type="submission" date="2014-11" db="EMBL/GenBank/DDBJ databases">
        <authorList>
            <person name="Zhu J."/>
            <person name="Qi W."/>
            <person name="Song R."/>
        </authorList>
    </citation>
    <scope>NUCLEOTIDE SEQUENCE [LARGE SCALE GENOMIC DNA]</scope>
</reference>
<dbReference type="VEuPathDB" id="CryptoDB:Vbra_6022"/>
<dbReference type="AlphaFoldDB" id="A0A0G4FXA5"/>
<keyword evidence="1" id="KW-0175">Coiled coil</keyword>
<dbReference type="EMBL" id="CDMY01000520">
    <property type="protein sequence ID" value="CEM20027.1"/>
    <property type="molecule type" value="Genomic_DNA"/>
</dbReference>
<feature type="region of interest" description="Disordered" evidence="2">
    <location>
        <begin position="754"/>
        <end position="790"/>
    </location>
</feature>
<feature type="region of interest" description="Disordered" evidence="2">
    <location>
        <begin position="353"/>
        <end position="384"/>
    </location>
</feature>
<evidence type="ECO:0000256" key="1">
    <source>
        <dbReference type="SAM" id="Coils"/>
    </source>
</evidence>
<organism evidence="3 4">
    <name type="scientific">Vitrella brassicaformis (strain CCMP3155)</name>
    <dbReference type="NCBI Taxonomy" id="1169540"/>
    <lineage>
        <taxon>Eukaryota</taxon>
        <taxon>Sar</taxon>
        <taxon>Alveolata</taxon>
        <taxon>Colpodellida</taxon>
        <taxon>Vitrellaceae</taxon>
        <taxon>Vitrella</taxon>
    </lineage>
</organism>
<feature type="compositionally biased region" description="Low complexity" evidence="2">
    <location>
        <begin position="1"/>
        <end position="40"/>
    </location>
</feature>
<keyword evidence="4" id="KW-1185">Reference proteome</keyword>
<name>A0A0G4FXA5_VITBC</name>
<feature type="coiled-coil region" evidence="1">
    <location>
        <begin position="1123"/>
        <end position="1150"/>
    </location>
</feature>
<dbReference type="InParanoid" id="A0A0G4FXA5"/>